<name>A0A9C7GE36_9BACI</name>
<dbReference type="AlphaFoldDB" id="A0A9C7GE36"/>
<keyword evidence="5" id="KW-1185">Reference proteome</keyword>
<protein>
    <submittedName>
        <fullName evidence="4">Uncharacterized protein</fullName>
    </submittedName>
</protein>
<accession>A0A9C7GE36</accession>
<dbReference type="Proteomes" id="UP000789845">
    <property type="component" value="Unassembled WGS sequence"/>
</dbReference>
<dbReference type="InterPro" id="IPR020549">
    <property type="entry name" value="YbeY_CS"/>
</dbReference>
<dbReference type="GO" id="GO:0046872">
    <property type="term" value="F:metal ion binding"/>
    <property type="evidence" value="ECO:0007669"/>
    <property type="project" value="UniProtKB-KW"/>
</dbReference>
<sequence>MNLFFLLFILIHGLLHIIGFLHAFELVEISQLTYEISKPIGIIWFLTTISFALAAFLWFFHQEWWWIPAIVALFTSQALIISTWQDSKFGTIPNVIILVSVAIGLAVWMFQLHTYQEIKNMITEANKTESTIMTKEMIQPLPIPVQKWLTNIGLIGKETIQTVHFQQKGTMKLKPEQKEWTEAVAEQYVTTYKPAFIWKVTMHMFPLINVYGRDRYVDGKSQMLIKISSIFTVVNVRDNEKVNKSTLQRYLMELPWYPSAALSPYITWESINKYSAKATMNFKGVSGTAIYHFKPNGDLEKISAFRYKEIDEHSEPIECIGEVVDSTIIDGITIPTKLNVSWMLDGEKFTWYRLEILDVKFNRVNLSKYP</sequence>
<feature type="transmembrane region" description="Helical" evidence="3">
    <location>
        <begin position="65"/>
        <end position="85"/>
    </location>
</feature>
<dbReference type="Pfam" id="PF21900">
    <property type="entry name" value="DUF6920"/>
    <property type="match status" value="1"/>
</dbReference>
<evidence type="ECO:0000256" key="1">
    <source>
        <dbReference type="ARBA" id="ARBA00022723"/>
    </source>
</evidence>
<keyword evidence="3" id="KW-0812">Transmembrane</keyword>
<evidence type="ECO:0000313" key="5">
    <source>
        <dbReference type="Proteomes" id="UP000789845"/>
    </source>
</evidence>
<feature type="transmembrane region" description="Helical" evidence="3">
    <location>
        <begin position="91"/>
        <end position="110"/>
    </location>
</feature>
<keyword evidence="1" id="KW-0479">Metal-binding</keyword>
<comment type="caution">
    <text evidence="4">The sequence shown here is derived from an EMBL/GenBank/DDBJ whole genome shotgun (WGS) entry which is preliminary data.</text>
</comment>
<keyword evidence="3" id="KW-0472">Membrane</keyword>
<keyword evidence="2" id="KW-0862">Zinc</keyword>
<dbReference type="PROSITE" id="PS01306">
    <property type="entry name" value="UPF0054"/>
    <property type="match status" value="1"/>
</dbReference>
<dbReference type="RefSeq" id="WP_230499079.1">
    <property type="nucleotide sequence ID" value="NZ_CAKJTG010000049.1"/>
</dbReference>
<dbReference type="EMBL" id="CAKJTG010000049">
    <property type="protein sequence ID" value="CAG9610721.1"/>
    <property type="molecule type" value="Genomic_DNA"/>
</dbReference>
<feature type="transmembrane region" description="Helical" evidence="3">
    <location>
        <begin position="39"/>
        <end position="60"/>
    </location>
</feature>
<organism evidence="4 5">
    <name type="scientific">Pseudoneobacillus rhizosphaerae</name>
    <dbReference type="NCBI Taxonomy" id="2880968"/>
    <lineage>
        <taxon>Bacteria</taxon>
        <taxon>Bacillati</taxon>
        <taxon>Bacillota</taxon>
        <taxon>Bacilli</taxon>
        <taxon>Bacillales</taxon>
        <taxon>Bacillaceae</taxon>
        <taxon>Pseudoneobacillus</taxon>
    </lineage>
</organism>
<dbReference type="InterPro" id="IPR054213">
    <property type="entry name" value="DUF6920"/>
</dbReference>
<reference evidence="4" key="1">
    <citation type="submission" date="2021-10" db="EMBL/GenBank/DDBJ databases">
        <authorList>
            <person name="Criscuolo A."/>
        </authorList>
    </citation>
    <scope>NUCLEOTIDE SEQUENCE</scope>
    <source>
        <strain evidence="4">CIP111885</strain>
    </source>
</reference>
<evidence type="ECO:0000256" key="2">
    <source>
        <dbReference type="ARBA" id="ARBA00022833"/>
    </source>
</evidence>
<gene>
    <name evidence="4" type="ORF">NEOCIP111885_04497</name>
</gene>
<proteinExistence type="predicted"/>
<evidence type="ECO:0000313" key="4">
    <source>
        <dbReference type="EMBL" id="CAG9610721.1"/>
    </source>
</evidence>
<evidence type="ECO:0000256" key="3">
    <source>
        <dbReference type="SAM" id="Phobius"/>
    </source>
</evidence>
<keyword evidence="3" id="KW-1133">Transmembrane helix</keyword>